<dbReference type="Pfam" id="PF00583">
    <property type="entry name" value="Acetyltransf_1"/>
    <property type="match status" value="1"/>
</dbReference>
<organism evidence="3 4">
    <name type="scientific">Candidatus Faecenecus gallistercoris</name>
    <dbReference type="NCBI Taxonomy" id="2840793"/>
    <lineage>
        <taxon>Bacteria</taxon>
        <taxon>Bacillati</taxon>
        <taxon>Bacillota</taxon>
        <taxon>Bacillota incertae sedis</taxon>
        <taxon>Candidatus Faecenecus</taxon>
    </lineage>
</organism>
<name>A0A9D0Z183_9FIRM</name>
<dbReference type="EMBL" id="DVFU01000050">
    <property type="protein sequence ID" value="HIQ64573.1"/>
    <property type="molecule type" value="Genomic_DNA"/>
</dbReference>
<dbReference type="Gene3D" id="3.40.630.30">
    <property type="match status" value="1"/>
</dbReference>
<dbReference type="SUPFAM" id="SSF55729">
    <property type="entry name" value="Acyl-CoA N-acyltransferases (Nat)"/>
    <property type="match status" value="1"/>
</dbReference>
<dbReference type="Proteomes" id="UP000886725">
    <property type="component" value="Unassembled WGS sequence"/>
</dbReference>
<evidence type="ECO:0000313" key="4">
    <source>
        <dbReference type="Proteomes" id="UP000886725"/>
    </source>
</evidence>
<dbReference type="PANTHER" id="PTHR13947:SF37">
    <property type="entry name" value="LD18367P"/>
    <property type="match status" value="1"/>
</dbReference>
<dbReference type="GO" id="GO:0008080">
    <property type="term" value="F:N-acetyltransferase activity"/>
    <property type="evidence" value="ECO:0007669"/>
    <property type="project" value="InterPro"/>
</dbReference>
<accession>A0A9D0Z183</accession>
<proteinExistence type="predicted"/>
<evidence type="ECO:0000259" key="2">
    <source>
        <dbReference type="PROSITE" id="PS51186"/>
    </source>
</evidence>
<dbReference type="AlphaFoldDB" id="A0A9D0Z183"/>
<dbReference type="CDD" id="cd04301">
    <property type="entry name" value="NAT_SF"/>
    <property type="match status" value="1"/>
</dbReference>
<dbReference type="PANTHER" id="PTHR13947">
    <property type="entry name" value="GNAT FAMILY N-ACETYLTRANSFERASE"/>
    <property type="match status" value="1"/>
</dbReference>
<dbReference type="PROSITE" id="PS51186">
    <property type="entry name" value="GNAT"/>
    <property type="match status" value="1"/>
</dbReference>
<dbReference type="InterPro" id="IPR016181">
    <property type="entry name" value="Acyl_CoA_acyltransferase"/>
</dbReference>
<keyword evidence="1" id="KW-0808">Transferase</keyword>
<dbReference type="InterPro" id="IPR000182">
    <property type="entry name" value="GNAT_dom"/>
</dbReference>
<gene>
    <name evidence="3" type="ORF">IAC85_02420</name>
</gene>
<comment type="caution">
    <text evidence="3">The sequence shown here is derived from an EMBL/GenBank/DDBJ whole genome shotgun (WGS) entry which is preliminary data.</text>
</comment>
<protein>
    <submittedName>
        <fullName evidence="3">GNAT family N-acetyltransferase</fullName>
    </submittedName>
</protein>
<evidence type="ECO:0000256" key="1">
    <source>
        <dbReference type="ARBA" id="ARBA00022679"/>
    </source>
</evidence>
<sequence>MDVEIRQMKESELSQVARLVQRVFGYDAVPQRLDSGDFSVVAVVGGNIVGQILVHPIVDPFLNRTQYYLQDVCVDEEYRGKGIASKMMHFVFDFAQENHIFRIFLTSSRNRLDAHALYEKFGFYVRNSDIFAKDFE</sequence>
<evidence type="ECO:0000313" key="3">
    <source>
        <dbReference type="EMBL" id="HIQ64573.1"/>
    </source>
</evidence>
<feature type="domain" description="N-acetyltransferase" evidence="2">
    <location>
        <begin position="3"/>
        <end position="136"/>
    </location>
</feature>
<reference evidence="3" key="1">
    <citation type="submission" date="2020-10" db="EMBL/GenBank/DDBJ databases">
        <authorList>
            <person name="Gilroy R."/>
        </authorList>
    </citation>
    <scope>NUCLEOTIDE SEQUENCE</scope>
    <source>
        <strain evidence="3">CHK165-10780</strain>
    </source>
</reference>
<reference evidence="3" key="2">
    <citation type="journal article" date="2021" name="PeerJ">
        <title>Extensive microbial diversity within the chicken gut microbiome revealed by metagenomics and culture.</title>
        <authorList>
            <person name="Gilroy R."/>
            <person name="Ravi A."/>
            <person name="Getino M."/>
            <person name="Pursley I."/>
            <person name="Horton D.L."/>
            <person name="Alikhan N.F."/>
            <person name="Baker D."/>
            <person name="Gharbi K."/>
            <person name="Hall N."/>
            <person name="Watson M."/>
            <person name="Adriaenssens E.M."/>
            <person name="Foster-Nyarko E."/>
            <person name="Jarju S."/>
            <person name="Secka A."/>
            <person name="Antonio M."/>
            <person name="Oren A."/>
            <person name="Chaudhuri R.R."/>
            <person name="La Ragione R."/>
            <person name="Hildebrand F."/>
            <person name="Pallen M.J."/>
        </authorList>
    </citation>
    <scope>NUCLEOTIDE SEQUENCE</scope>
    <source>
        <strain evidence="3">CHK165-10780</strain>
    </source>
</reference>
<dbReference type="InterPro" id="IPR050769">
    <property type="entry name" value="NAT_camello-type"/>
</dbReference>